<dbReference type="GO" id="GO:0016810">
    <property type="term" value="F:hydrolase activity, acting on carbon-nitrogen (but not peptide) bonds"/>
    <property type="evidence" value="ECO:0007669"/>
    <property type="project" value="InterPro"/>
</dbReference>
<feature type="domain" description="NodB homology" evidence="3">
    <location>
        <begin position="91"/>
        <end position="274"/>
    </location>
</feature>
<dbReference type="EMBL" id="VNHO01000006">
    <property type="protein sequence ID" value="TYP57384.1"/>
    <property type="molecule type" value="Genomic_DNA"/>
</dbReference>
<accession>A0A5S5AYF0</accession>
<dbReference type="SUPFAM" id="SSF88713">
    <property type="entry name" value="Glycoside hydrolase/deacetylase"/>
    <property type="match status" value="1"/>
</dbReference>
<dbReference type="InterPro" id="IPR002509">
    <property type="entry name" value="NODB_dom"/>
</dbReference>
<gene>
    <name evidence="4" type="ORF">LZ11_00695</name>
</gene>
<comment type="caution">
    <text evidence="4">The sequence shown here is derived from an EMBL/GenBank/DDBJ whole genome shotgun (WGS) entry which is preliminary data.</text>
</comment>
<evidence type="ECO:0000259" key="3">
    <source>
        <dbReference type="PROSITE" id="PS51677"/>
    </source>
</evidence>
<keyword evidence="2" id="KW-0378">Hydrolase</keyword>
<keyword evidence="1" id="KW-0479">Metal-binding</keyword>
<name>A0A5S5AYF0_9FIRM</name>
<keyword evidence="5" id="KW-1185">Reference proteome</keyword>
<dbReference type="OrthoDB" id="9806342at2"/>
<proteinExistence type="predicted"/>
<reference evidence="4 5" key="1">
    <citation type="submission" date="2019-07" db="EMBL/GenBank/DDBJ databases">
        <title>Genomic Encyclopedia of Type Strains, Phase I: the one thousand microbial genomes (KMG-I) project.</title>
        <authorList>
            <person name="Kyrpides N."/>
        </authorList>
    </citation>
    <scope>NUCLEOTIDE SEQUENCE [LARGE SCALE GENOMIC DNA]</scope>
    <source>
        <strain evidence="4 5">DSM 16647</strain>
    </source>
</reference>
<dbReference type="CDD" id="cd10917">
    <property type="entry name" value="CE4_NodB_like_6s_7s"/>
    <property type="match status" value="1"/>
</dbReference>
<protein>
    <submittedName>
        <fullName evidence="4">Peptidoglycan/xylan/chitin deacetylase (PgdA/CDA1 family)</fullName>
    </submittedName>
</protein>
<evidence type="ECO:0000313" key="5">
    <source>
        <dbReference type="Proteomes" id="UP000322294"/>
    </source>
</evidence>
<sequence>MRRLLVAGILLTAGILLLWAHINDYELRFVPNRLGFRPPTYPSRSPDEITEHFELAGGSERDNRGFPQRKIDDLSSRFPKLFYREGPRNVRLVALTFDDGPDSVYTPQILDVLKQHNVKATFFLIGKRAELFPGVVKRMVREGHVVGNHTWSHPNIMKMDNKAMVQEIMKAEEVLSKLAGYRPALFRSPYGSIDEARVKEIEKLNYKIVAWNVDSLDWKSLTAEQVRANILENVREGSIILQHSAGSKEENLAGSVAALEDVIVTLKKEGYRFVTVPELLKLPYKK</sequence>
<dbReference type="Gene3D" id="3.20.20.370">
    <property type="entry name" value="Glycoside hydrolase/deacetylase"/>
    <property type="match status" value="1"/>
</dbReference>
<dbReference type="PANTHER" id="PTHR10587:SF133">
    <property type="entry name" value="CHITIN DEACETYLASE 1-RELATED"/>
    <property type="match status" value="1"/>
</dbReference>
<dbReference type="InterPro" id="IPR050248">
    <property type="entry name" value="Polysacc_deacetylase_ArnD"/>
</dbReference>
<dbReference type="InterPro" id="IPR011330">
    <property type="entry name" value="Glyco_hydro/deAcase_b/a-brl"/>
</dbReference>
<dbReference type="GO" id="GO:0005975">
    <property type="term" value="P:carbohydrate metabolic process"/>
    <property type="evidence" value="ECO:0007669"/>
    <property type="project" value="InterPro"/>
</dbReference>
<organism evidence="4 5">
    <name type="scientific">Thermosediminibacter litoriperuensis</name>
    <dbReference type="NCBI Taxonomy" id="291989"/>
    <lineage>
        <taxon>Bacteria</taxon>
        <taxon>Bacillati</taxon>
        <taxon>Bacillota</taxon>
        <taxon>Clostridia</taxon>
        <taxon>Thermosediminibacterales</taxon>
        <taxon>Thermosediminibacteraceae</taxon>
        <taxon>Thermosediminibacter</taxon>
    </lineage>
</organism>
<dbReference type="Proteomes" id="UP000322294">
    <property type="component" value="Unassembled WGS sequence"/>
</dbReference>
<evidence type="ECO:0000313" key="4">
    <source>
        <dbReference type="EMBL" id="TYP57384.1"/>
    </source>
</evidence>
<dbReference type="Pfam" id="PF01522">
    <property type="entry name" value="Polysacc_deac_1"/>
    <property type="match status" value="1"/>
</dbReference>
<evidence type="ECO:0000256" key="1">
    <source>
        <dbReference type="ARBA" id="ARBA00022723"/>
    </source>
</evidence>
<dbReference type="AlphaFoldDB" id="A0A5S5AYF0"/>
<evidence type="ECO:0000256" key="2">
    <source>
        <dbReference type="ARBA" id="ARBA00022801"/>
    </source>
</evidence>
<dbReference type="PANTHER" id="PTHR10587">
    <property type="entry name" value="GLYCOSYL TRANSFERASE-RELATED"/>
    <property type="match status" value="1"/>
</dbReference>
<dbReference type="RefSeq" id="WP_148866503.1">
    <property type="nucleotide sequence ID" value="NZ_VNHO01000006.1"/>
</dbReference>
<dbReference type="GO" id="GO:0016020">
    <property type="term" value="C:membrane"/>
    <property type="evidence" value="ECO:0007669"/>
    <property type="project" value="TreeGrafter"/>
</dbReference>
<dbReference type="GO" id="GO:0046872">
    <property type="term" value="F:metal ion binding"/>
    <property type="evidence" value="ECO:0007669"/>
    <property type="project" value="UniProtKB-KW"/>
</dbReference>
<dbReference type="PROSITE" id="PS51677">
    <property type="entry name" value="NODB"/>
    <property type="match status" value="1"/>
</dbReference>